<feature type="signal peptide" evidence="2">
    <location>
        <begin position="1"/>
        <end position="19"/>
    </location>
</feature>
<keyword evidence="4" id="KW-1185">Reference proteome</keyword>
<evidence type="ECO:0000313" key="4">
    <source>
        <dbReference type="Proteomes" id="UP000316213"/>
    </source>
</evidence>
<evidence type="ECO:0000313" key="3">
    <source>
        <dbReference type="EMBL" id="TWU03586.1"/>
    </source>
</evidence>
<evidence type="ECO:0008006" key="5">
    <source>
        <dbReference type="Google" id="ProtNLM"/>
    </source>
</evidence>
<dbReference type="Proteomes" id="UP000316213">
    <property type="component" value="Unassembled WGS sequence"/>
</dbReference>
<proteinExistence type="predicted"/>
<feature type="chain" id="PRO_5022682676" description="SLA1 homology domain-containing protein" evidence="2">
    <location>
        <begin position="20"/>
        <end position="239"/>
    </location>
</feature>
<comment type="caution">
    <text evidence="3">The sequence shown here is derived from an EMBL/GenBank/DDBJ whole genome shotgun (WGS) entry which is preliminary data.</text>
</comment>
<gene>
    <name evidence="3" type="ORF">Pla100_05140</name>
</gene>
<reference evidence="3 4" key="1">
    <citation type="submission" date="2019-02" db="EMBL/GenBank/DDBJ databases">
        <title>Deep-cultivation of Planctomycetes and their phenomic and genomic characterization uncovers novel biology.</title>
        <authorList>
            <person name="Wiegand S."/>
            <person name="Jogler M."/>
            <person name="Boedeker C."/>
            <person name="Pinto D."/>
            <person name="Vollmers J."/>
            <person name="Rivas-Marin E."/>
            <person name="Kohn T."/>
            <person name="Peeters S.H."/>
            <person name="Heuer A."/>
            <person name="Rast P."/>
            <person name="Oberbeckmann S."/>
            <person name="Bunk B."/>
            <person name="Jeske O."/>
            <person name="Meyerdierks A."/>
            <person name="Storesund J.E."/>
            <person name="Kallscheuer N."/>
            <person name="Luecker S."/>
            <person name="Lage O.M."/>
            <person name="Pohl T."/>
            <person name="Merkel B.J."/>
            <person name="Hornburger P."/>
            <person name="Mueller R.-W."/>
            <person name="Bruemmer F."/>
            <person name="Labrenz M."/>
            <person name="Spormann A.M."/>
            <person name="Op Den Camp H."/>
            <person name="Overmann J."/>
            <person name="Amann R."/>
            <person name="Jetten M.S.M."/>
            <person name="Mascher T."/>
            <person name="Medema M.H."/>
            <person name="Devos D.P."/>
            <person name="Kaster A.-K."/>
            <person name="Ovreas L."/>
            <person name="Rohde M."/>
            <person name="Galperin M.Y."/>
            <person name="Jogler C."/>
        </authorList>
    </citation>
    <scope>NUCLEOTIDE SEQUENCE [LARGE SCALE GENOMIC DNA]</scope>
    <source>
        <strain evidence="3 4">Pla100</strain>
    </source>
</reference>
<dbReference type="RefSeq" id="WP_146576072.1">
    <property type="nucleotide sequence ID" value="NZ_SJPM01000001.1"/>
</dbReference>
<dbReference type="AlphaFoldDB" id="A0A5C6AWZ2"/>
<protein>
    <recommendedName>
        <fullName evidence="5">SLA1 homology domain-containing protein</fullName>
    </recommendedName>
</protein>
<sequence length="239" mass="27132" precursor="true">MTRMLLFLIVIFCPVSTIAQQPATAIEEALQRMENVIKEKNETLAFWQTAVDTAIKLARQKAILEIHPLAKNAVASKDLKYASDAYLQILKIDSADEEARDFFRTNNQLEAIEKQLEQQIKKQEPSKPAEMIVKVNSEAMSMDAGKAEEASAMRRLQFESENGIVFKKLPDGSWVKLNPNGEVDYTLQEIDRNSYSVTIRADAKNNVIHQLLPDHFLWAWEGGWNRGSRTKGADGHWTK</sequence>
<keyword evidence="1" id="KW-0175">Coiled coil</keyword>
<dbReference type="EMBL" id="SJPM01000001">
    <property type="protein sequence ID" value="TWU03586.1"/>
    <property type="molecule type" value="Genomic_DNA"/>
</dbReference>
<evidence type="ECO:0000256" key="2">
    <source>
        <dbReference type="SAM" id="SignalP"/>
    </source>
</evidence>
<evidence type="ECO:0000256" key="1">
    <source>
        <dbReference type="SAM" id="Coils"/>
    </source>
</evidence>
<accession>A0A5C6AWZ2</accession>
<organism evidence="3 4">
    <name type="scientific">Neorhodopirellula pilleata</name>
    <dbReference type="NCBI Taxonomy" id="2714738"/>
    <lineage>
        <taxon>Bacteria</taxon>
        <taxon>Pseudomonadati</taxon>
        <taxon>Planctomycetota</taxon>
        <taxon>Planctomycetia</taxon>
        <taxon>Pirellulales</taxon>
        <taxon>Pirellulaceae</taxon>
        <taxon>Neorhodopirellula</taxon>
    </lineage>
</organism>
<name>A0A5C6AWZ2_9BACT</name>
<keyword evidence="2" id="KW-0732">Signal</keyword>
<feature type="coiled-coil region" evidence="1">
    <location>
        <begin position="23"/>
        <end position="50"/>
    </location>
</feature>